<dbReference type="KEGG" id="euz:DVS28_a1665"/>
<dbReference type="AlphaFoldDB" id="A0A346XVV9"/>
<gene>
    <name evidence="1" type="ORF">DVS28_a1665</name>
</gene>
<dbReference type="InterPro" id="IPR014718">
    <property type="entry name" value="GH-type_carb-bd"/>
</dbReference>
<dbReference type="GO" id="GO:0016853">
    <property type="term" value="F:isomerase activity"/>
    <property type="evidence" value="ECO:0007669"/>
    <property type="project" value="InterPro"/>
</dbReference>
<dbReference type="SUPFAM" id="SSF74650">
    <property type="entry name" value="Galactose mutarotase-like"/>
    <property type="match status" value="1"/>
</dbReference>
<name>A0A346XVV9_9ACTN</name>
<dbReference type="EMBL" id="CP031165">
    <property type="protein sequence ID" value="AXV06356.1"/>
    <property type="molecule type" value="Genomic_DNA"/>
</dbReference>
<evidence type="ECO:0000313" key="1">
    <source>
        <dbReference type="EMBL" id="AXV06356.1"/>
    </source>
</evidence>
<sequence>MSGPSLALVAGRTRVVVDPAAGGRLASWSVDGHELLLGADPSRSPIHWGCYPMVPWAGRVRDAVLTWDGAEVRLPHPFGEHALHGVGYLSAWSVVDQDVDRVRLRLDLPRSPAGEEGWPFGGVVEQEVAALEDGVALSMAVTADDRAMPVTVGWHPWFVRHLDGVEAVVRLEGGRMLERDAEGLPTHRWTSPSPEPWDDCFTDLAATPAVVWPDLGQVEVASDLEHVVVFTEHPEGVCVEPQSGPPDELNHTAPRVVDAGETFACSATLRYSAASKAGLSIA</sequence>
<reference evidence="1 2" key="1">
    <citation type="submission" date="2018-09" db="EMBL/GenBank/DDBJ databases">
        <title>Complete genome sequence of Euzebya sp. DY32-46 isolated from seawater of Pacific Ocean.</title>
        <authorList>
            <person name="Xu L."/>
            <person name="Wu Y.-H."/>
            <person name="Xu X.-W."/>
        </authorList>
    </citation>
    <scope>NUCLEOTIDE SEQUENCE [LARGE SCALE GENOMIC DNA]</scope>
    <source>
        <strain evidence="1 2">DY32-46</strain>
    </source>
</reference>
<evidence type="ECO:0000313" key="2">
    <source>
        <dbReference type="Proteomes" id="UP000264006"/>
    </source>
</evidence>
<dbReference type="RefSeq" id="WP_164710162.1">
    <property type="nucleotide sequence ID" value="NZ_CP031165.1"/>
</dbReference>
<proteinExistence type="predicted"/>
<organism evidence="1 2">
    <name type="scientific">Euzebya pacifica</name>
    <dbReference type="NCBI Taxonomy" id="1608957"/>
    <lineage>
        <taxon>Bacteria</taxon>
        <taxon>Bacillati</taxon>
        <taxon>Actinomycetota</taxon>
        <taxon>Nitriliruptoria</taxon>
        <taxon>Euzebyales</taxon>
    </lineage>
</organism>
<dbReference type="Gene3D" id="2.70.98.10">
    <property type="match status" value="1"/>
</dbReference>
<dbReference type="InterPro" id="IPR008183">
    <property type="entry name" value="Aldose_1/G6P_1-epimerase"/>
</dbReference>
<keyword evidence="2" id="KW-1185">Reference proteome</keyword>
<dbReference type="GO" id="GO:0030246">
    <property type="term" value="F:carbohydrate binding"/>
    <property type="evidence" value="ECO:0007669"/>
    <property type="project" value="InterPro"/>
</dbReference>
<dbReference type="Proteomes" id="UP000264006">
    <property type="component" value="Chromosome"/>
</dbReference>
<dbReference type="InterPro" id="IPR011013">
    <property type="entry name" value="Gal_mutarotase_sf_dom"/>
</dbReference>
<protein>
    <submittedName>
        <fullName evidence="1">Aldose epimerase family protein</fullName>
    </submittedName>
</protein>
<dbReference type="GO" id="GO:0005975">
    <property type="term" value="P:carbohydrate metabolic process"/>
    <property type="evidence" value="ECO:0007669"/>
    <property type="project" value="InterPro"/>
</dbReference>
<dbReference type="Pfam" id="PF01263">
    <property type="entry name" value="Aldose_epim"/>
    <property type="match status" value="1"/>
</dbReference>
<accession>A0A346XVV9</accession>